<comment type="caution">
    <text evidence="1">The sequence shown here is derived from an EMBL/GenBank/DDBJ whole genome shotgun (WGS) entry which is preliminary data.</text>
</comment>
<reference evidence="1 2" key="1">
    <citation type="submission" date="2024-08" db="EMBL/GenBank/DDBJ databases">
        <title>Genome sequence of Streptomyces aureus CACIA-1.46HGO.</title>
        <authorList>
            <person name="Evangelista-Martinez Z."/>
        </authorList>
    </citation>
    <scope>NUCLEOTIDE SEQUENCE [LARGE SCALE GENOMIC DNA]</scope>
    <source>
        <strain evidence="1 2">CACIA-1.46HGO</strain>
    </source>
</reference>
<keyword evidence="2" id="KW-1185">Reference proteome</keyword>
<name>A0ABV4SU46_9ACTN</name>
<gene>
    <name evidence="1" type="ORF">ACEG43_37240</name>
</gene>
<dbReference type="NCBIfam" id="NF042934">
    <property type="entry name" value="cis_reg_atten"/>
    <property type="match status" value="1"/>
</dbReference>
<evidence type="ECO:0000313" key="2">
    <source>
        <dbReference type="Proteomes" id="UP001571476"/>
    </source>
</evidence>
<dbReference type="RefSeq" id="WP_372565916.1">
    <property type="nucleotide sequence ID" value="NZ_JBGOSP010000028.1"/>
</dbReference>
<organism evidence="1 2">
    <name type="scientific">Streptomyces aureus</name>
    <dbReference type="NCBI Taxonomy" id="193461"/>
    <lineage>
        <taxon>Bacteria</taxon>
        <taxon>Bacillati</taxon>
        <taxon>Actinomycetota</taxon>
        <taxon>Actinomycetes</taxon>
        <taxon>Kitasatosporales</taxon>
        <taxon>Streptomycetaceae</taxon>
        <taxon>Streptomyces</taxon>
    </lineage>
</organism>
<proteinExistence type="predicted"/>
<protein>
    <submittedName>
        <fullName evidence="1">Leader peptide</fullName>
    </submittedName>
</protein>
<accession>A0ABV4SU46</accession>
<evidence type="ECO:0000313" key="1">
    <source>
        <dbReference type="EMBL" id="MFA3841773.1"/>
    </source>
</evidence>
<sequence>MHTADPHFQSTLVERLHVDLARQSSALCRSPR</sequence>
<dbReference type="EMBL" id="JBGOSP010000028">
    <property type="protein sequence ID" value="MFA3841773.1"/>
    <property type="molecule type" value="Genomic_DNA"/>
</dbReference>
<dbReference type="Proteomes" id="UP001571476">
    <property type="component" value="Unassembled WGS sequence"/>
</dbReference>
<dbReference type="InterPro" id="IPR049979">
    <property type="entry name" value="Cys_resp_CS_actino"/>
</dbReference>